<gene>
    <name evidence="2" type="ORF">PNOK_0019800</name>
</gene>
<feature type="domain" description="Dynamin N-terminal" evidence="1">
    <location>
        <begin position="294"/>
        <end position="383"/>
    </location>
</feature>
<dbReference type="Gene3D" id="3.40.50.300">
    <property type="entry name" value="P-loop containing nucleotide triphosphate hydrolases"/>
    <property type="match status" value="1"/>
</dbReference>
<sequence length="1002" mass="113717">MVTTPRTAQGVYTDYLIQASKLIGSSALRTSTIIQSLKKQEVSLSPQFQSIHKDLQHAGVLSQCFIRASSMLEGHPDDDLSSESRDRVSALAEELFEVISSVSSVLQRSSSKEQLSQELVPLVTDLQRKLEDMYSLYQKHHSSRLSYAQSRNTDISFLLTSIFDLTFCKKTFGLQAADLEDPIKELITKNSGKGHVELLERQAFPASSRCLVDSIIRQCSLVKKSDQTYHLGVAYCSVLENLRDLLLREKIYASQPVDQAIDLKYLPDYNKEVDSSLVKVEQELEREKNQIFRIAICGLTNSGKSLFLSALIGQKLLPSEEMPATAWPCRIQHVSIQEPRLIVKPFALEMFNNIIKALRRKLARIGNHSYLPGITTRIPFIGVNTEELEGEKLWKKLPPQVRNLWGTIKDESFILRSEAKGEESIAQLLNEVNVLARLGHHFAPNILTFHNDAWPILQVSFQSLRDKSIAGSFELFDLPGIGELEIRDFFYKDLINFVRQSVYATIPIISLPSMASQPASVKTLSNIIGSDYEPPFVICTHCDLFDNEDDVESLASQAWVAFSPRSSETECNDRYVKCSSLLGFGARRLLRMSSNKKPEFSAIYKDKDQRPEYKCSRYILGRLSTAKKAYDRMEYEDWLSELDSVLEESGLNETINKFTNILMVNSKFESLLQGSKSISNSLSKLVSERKTACGHLGRTHKQSLDYQHDLVLAQQEIREVETTWLMKVHESEDKVMEKLELGLENFDKNLGNSLSSTFVDELCSYDSEADSGRIDMDDGKTTFTFYELDKCKHFLERFKSKALLGMDNEKDILSKNISSTVNQHASDIIEDLKTSLGNRCDDSWRGKIMQKALSEVHANDVAPGHSTFSSMQDKGREILQELIITNEHIDHGLSYQDISYRYVLEKARIIAILNERMIKPFSDKIGRELPQIKMRMQSCVKDLRDILKEMLANEKQRCDQRLSEVGDPSPGIICSATLSYLNFVSALSAMDELKVRFEEIQK</sequence>
<dbReference type="InParanoid" id="A0A286UU51"/>
<organism evidence="2 3">
    <name type="scientific">Pyrrhoderma noxium</name>
    <dbReference type="NCBI Taxonomy" id="2282107"/>
    <lineage>
        <taxon>Eukaryota</taxon>
        <taxon>Fungi</taxon>
        <taxon>Dikarya</taxon>
        <taxon>Basidiomycota</taxon>
        <taxon>Agaricomycotina</taxon>
        <taxon>Agaricomycetes</taxon>
        <taxon>Hymenochaetales</taxon>
        <taxon>Hymenochaetaceae</taxon>
        <taxon>Pyrrhoderma</taxon>
    </lineage>
</organism>
<dbReference type="AlphaFoldDB" id="A0A286UU51"/>
<evidence type="ECO:0000313" key="2">
    <source>
        <dbReference type="EMBL" id="PAV23130.1"/>
    </source>
</evidence>
<proteinExistence type="predicted"/>
<dbReference type="Proteomes" id="UP000217199">
    <property type="component" value="Unassembled WGS sequence"/>
</dbReference>
<name>A0A286UU51_9AGAM</name>
<evidence type="ECO:0000313" key="3">
    <source>
        <dbReference type="Proteomes" id="UP000217199"/>
    </source>
</evidence>
<dbReference type="EMBL" id="NBII01000001">
    <property type="protein sequence ID" value="PAV23130.1"/>
    <property type="molecule type" value="Genomic_DNA"/>
</dbReference>
<keyword evidence="3" id="KW-1185">Reference proteome</keyword>
<dbReference type="Pfam" id="PF00350">
    <property type="entry name" value="Dynamin_N"/>
    <property type="match status" value="1"/>
</dbReference>
<protein>
    <submittedName>
        <fullName evidence="2">50S ribosome-binding GTPase family</fullName>
    </submittedName>
</protein>
<evidence type="ECO:0000259" key="1">
    <source>
        <dbReference type="Pfam" id="PF00350"/>
    </source>
</evidence>
<comment type="caution">
    <text evidence="2">The sequence shown here is derived from an EMBL/GenBank/DDBJ whole genome shotgun (WGS) entry which is preliminary data.</text>
</comment>
<dbReference type="InterPro" id="IPR027417">
    <property type="entry name" value="P-loop_NTPase"/>
</dbReference>
<accession>A0A286UU51</accession>
<dbReference type="InterPro" id="IPR045063">
    <property type="entry name" value="Dynamin_N"/>
</dbReference>
<dbReference type="SUPFAM" id="SSF52540">
    <property type="entry name" value="P-loop containing nucleoside triphosphate hydrolases"/>
    <property type="match status" value="1"/>
</dbReference>
<dbReference type="OrthoDB" id="3248936at2759"/>
<reference evidence="2 3" key="1">
    <citation type="journal article" date="2017" name="Mol. Ecol.">
        <title>Comparative and population genomic landscape of Phellinus noxius: A hypervariable fungus causing root rot in trees.</title>
        <authorList>
            <person name="Chung C.L."/>
            <person name="Lee T.J."/>
            <person name="Akiba M."/>
            <person name="Lee H.H."/>
            <person name="Kuo T.H."/>
            <person name="Liu D."/>
            <person name="Ke H.M."/>
            <person name="Yokoi T."/>
            <person name="Roa M.B."/>
            <person name="Lu M.J."/>
            <person name="Chang Y.Y."/>
            <person name="Ann P.J."/>
            <person name="Tsai J.N."/>
            <person name="Chen C.Y."/>
            <person name="Tzean S.S."/>
            <person name="Ota Y."/>
            <person name="Hattori T."/>
            <person name="Sahashi N."/>
            <person name="Liou R.F."/>
            <person name="Kikuchi T."/>
            <person name="Tsai I.J."/>
        </authorList>
    </citation>
    <scope>NUCLEOTIDE SEQUENCE [LARGE SCALE GENOMIC DNA]</scope>
    <source>
        <strain evidence="2 3">FFPRI411160</strain>
    </source>
</reference>